<dbReference type="Proteomes" id="UP000246303">
    <property type="component" value="Unassembled WGS sequence"/>
</dbReference>
<comment type="caution">
    <text evidence="2">The sequence shown here is derived from an EMBL/GenBank/DDBJ whole genome shotgun (WGS) entry which is preliminary data.</text>
</comment>
<protein>
    <submittedName>
        <fullName evidence="2">Hydantoin racemase</fullName>
    </submittedName>
</protein>
<organism evidence="2 3">
    <name type="scientific">Arthrobacter psychrochitiniphilus</name>
    <dbReference type="NCBI Taxonomy" id="291045"/>
    <lineage>
        <taxon>Bacteria</taxon>
        <taxon>Bacillati</taxon>
        <taxon>Actinomycetota</taxon>
        <taxon>Actinomycetes</taxon>
        <taxon>Micrococcales</taxon>
        <taxon>Micrococcaceae</taxon>
        <taxon>Arthrobacter</taxon>
    </lineage>
</organism>
<evidence type="ECO:0000313" key="2">
    <source>
        <dbReference type="EMBL" id="PXA65097.1"/>
    </source>
</evidence>
<dbReference type="PANTHER" id="PTHR28047">
    <property type="entry name" value="PROTEIN DCG1"/>
    <property type="match status" value="1"/>
</dbReference>
<dbReference type="InterPro" id="IPR053714">
    <property type="entry name" value="Iso_Racemase_Enz_sf"/>
</dbReference>
<name>A0A2V3DQR9_9MICC</name>
<dbReference type="EMBL" id="QHLZ01000006">
    <property type="protein sequence ID" value="PXA65097.1"/>
    <property type="molecule type" value="Genomic_DNA"/>
</dbReference>
<evidence type="ECO:0000313" key="3">
    <source>
        <dbReference type="Proteomes" id="UP000246303"/>
    </source>
</evidence>
<gene>
    <name evidence="2" type="ORF">CVS29_10385</name>
</gene>
<evidence type="ECO:0000256" key="1">
    <source>
        <dbReference type="ARBA" id="ARBA00038414"/>
    </source>
</evidence>
<reference evidence="2 3" key="1">
    <citation type="submission" date="2018-05" db="EMBL/GenBank/DDBJ databases">
        <title>Genetic diversity of glacier-inhabiting Cryobacterium bacteria in China and description of Cryobacterium mengkeensis sp. nov. and Arthrobacter glacialis sp. nov.</title>
        <authorList>
            <person name="Liu Q."/>
            <person name="Xin Y.-H."/>
        </authorList>
    </citation>
    <scope>NUCLEOTIDE SEQUENCE [LARGE SCALE GENOMIC DNA]</scope>
    <source>
        <strain evidence="2 3">GP3</strain>
    </source>
</reference>
<dbReference type="RefSeq" id="WP_110106273.1">
    <property type="nucleotide sequence ID" value="NZ_JACBZZ010000001.1"/>
</dbReference>
<comment type="similarity">
    <text evidence="1">Belongs to the HyuE racemase family.</text>
</comment>
<dbReference type="GO" id="GO:0047661">
    <property type="term" value="F:amino-acid racemase activity"/>
    <property type="evidence" value="ECO:0007669"/>
    <property type="project" value="InterPro"/>
</dbReference>
<accession>A0A2V3DQR9</accession>
<proteinExistence type="inferred from homology"/>
<dbReference type="Gene3D" id="3.40.50.12500">
    <property type="match status" value="1"/>
</dbReference>
<dbReference type="InterPro" id="IPR052186">
    <property type="entry name" value="Hydantoin_racemase-like"/>
</dbReference>
<dbReference type="AlphaFoldDB" id="A0A2V3DQR9"/>
<dbReference type="Pfam" id="PF01177">
    <property type="entry name" value="Asp_Glu_race"/>
    <property type="match status" value="1"/>
</dbReference>
<sequence length="231" mass="24155">MSTKRRVILMVNPNTNPKTTAMMQDLATLELRGSGLAAVGITAFHGPRMIIDPASLEAAATHVLDVVRTYLAGPDGPDVVAIMVAAIGDPGRQELSDEVTVPVVGIGEASILAASEGGRTFGMATSTPLLVPSLRHLVMNHDRAEYFRGVKLTTSGPLALAADPQRQFLELRQAVGESVASGAQAVIIAGGPLSETARRLSAENIAVIIEPIPSACRLVLTRLGTDLFTAD</sequence>
<dbReference type="PANTHER" id="PTHR28047:SF5">
    <property type="entry name" value="PROTEIN DCG1"/>
    <property type="match status" value="1"/>
</dbReference>
<keyword evidence="3" id="KW-1185">Reference proteome</keyword>
<dbReference type="InterPro" id="IPR015942">
    <property type="entry name" value="Asp/Glu/hydantoin_racemase"/>
</dbReference>
<dbReference type="OrthoDB" id="9791723at2"/>